<evidence type="ECO:0000313" key="2">
    <source>
        <dbReference type="Proteomes" id="UP000053617"/>
    </source>
</evidence>
<dbReference type="RefSeq" id="XP_013270735.1">
    <property type="nucleotide sequence ID" value="XM_013415281.1"/>
</dbReference>
<proteinExistence type="predicted"/>
<dbReference type="HOGENOM" id="CLU_015771_0_1_1"/>
<organism evidence="1 2">
    <name type="scientific">Rhinocladiella mackenziei CBS 650.93</name>
    <dbReference type="NCBI Taxonomy" id="1442369"/>
    <lineage>
        <taxon>Eukaryota</taxon>
        <taxon>Fungi</taxon>
        <taxon>Dikarya</taxon>
        <taxon>Ascomycota</taxon>
        <taxon>Pezizomycotina</taxon>
        <taxon>Eurotiomycetes</taxon>
        <taxon>Chaetothyriomycetidae</taxon>
        <taxon>Chaetothyriales</taxon>
        <taxon>Herpotrichiellaceae</taxon>
        <taxon>Rhinocladiella</taxon>
    </lineage>
</organism>
<dbReference type="GeneID" id="25295223"/>
<reference evidence="1 2" key="1">
    <citation type="submission" date="2015-01" db="EMBL/GenBank/DDBJ databases">
        <title>The Genome Sequence of Rhinocladiella mackenzie CBS 650.93.</title>
        <authorList>
            <consortium name="The Broad Institute Genomics Platform"/>
            <person name="Cuomo C."/>
            <person name="de Hoog S."/>
            <person name="Gorbushina A."/>
            <person name="Stielow B."/>
            <person name="Teixiera M."/>
            <person name="Abouelleil A."/>
            <person name="Chapman S.B."/>
            <person name="Priest M."/>
            <person name="Young S.K."/>
            <person name="Wortman J."/>
            <person name="Nusbaum C."/>
            <person name="Birren B."/>
        </authorList>
    </citation>
    <scope>NUCLEOTIDE SEQUENCE [LARGE SCALE GENOMIC DNA]</scope>
    <source>
        <strain evidence="1 2">CBS 650.93</strain>
    </source>
</reference>
<dbReference type="OrthoDB" id="3469466at2759"/>
<evidence type="ECO:0000313" key="1">
    <source>
        <dbReference type="EMBL" id="KIX03599.1"/>
    </source>
</evidence>
<protein>
    <submittedName>
        <fullName evidence="1">Uncharacterized protein</fullName>
    </submittedName>
</protein>
<dbReference type="VEuPathDB" id="FungiDB:Z518_07152"/>
<dbReference type="PANTHER" id="PTHR37540">
    <property type="entry name" value="TRANSCRIPTION FACTOR (ACR-2), PUTATIVE-RELATED-RELATED"/>
    <property type="match status" value="1"/>
</dbReference>
<dbReference type="Proteomes" id="UP000053617">
    <property type="component" value="Unassembled WGS sequence"/>
</dbReference>
<accession>A0A0D2ICM5</accession>
<dbReference type="PANTHER" id="PTHR37540:SF5">
    <property type="entry name" value="TRANSCRIPTION FACTOR DOMAIN-CONTAINING PROTEIN"/>
    <property type="match status" value="1"/>
</dbReference>
<sequence>MGGFMFVHQPPKASSQRDIELQNAKIRAHAARISHSRKVKKPKATKGLRLPINIREHGEGHDKDRTIQQREPIQTPSMPPERYIIGLLARIASLRSVLNQYKRDPFNSDPVRNLPLIALEFMDFAYEILWPMNMPGLELAAVKAEMISRRRLAVQSTIEFHCQVSNMATLAFNFLTDPDSLDIINRIRMIHQNMAIKLICQELESLRGPPSELLIQRVVLLDVQGAEPYENWDVQIHPESPLVAANNLKAYYRFQAVECKVKPWRMLTQEIGGISKVSAGLARRLQTADVSTAIDSGTQPFFPLLPETAPQDEYELDAEALVLQTRLGSSLHGIWRAPHTRQIHAVIDETCSLTVRLDQCHHRSTKDKHERMLQISSAALCLQHKLYSLPVELPPNQDLELEDYLFDACRLAIMVYNDMVLWPIPWAAGVKPRLARRLRCRLCPILSLVHDDGTGRYTNLLLWLLLMGGIAATYTTDRTWYVEQLSTYRMIVRCPTWADFKQRMQTFLWWSSVLDDPAFKLWTEILYWDPSQPWTEQVLLS</sequence>
<gene>
    <name evidence="1" type="ORF">Z518_07152</name>
</gene>
<dbReference type="EMBL" id="KN847479">
    <property type="protein sequence ID" value="KIX03599.1"/>
    <property type="molecule type" value="Genomic_DNA"/>
</dbReference>
<keyword evidence="2" id="KW-1185">Reference proteome</keyword>
<name>A0A0D2ICM5_9EURO</name>
<dbReference type="AlphaFoldDB" id="A0A0D2ICM5"/>